<accession>A0ABX7YXV0</accession>
<dbReference type="RefSeq" id="WP_212596507.1">
    <property type="nucleotide sequence ID" value="NZ_CP073587.1"/>
</dbReference>
<dbReference type="InterPro" id="IPR021254">
    <property type="entry name" value="DUF2806"/>
</dbReference>
<proteinExistence type="predicted"/>
<gene>
    <name evidence="1" type="ORF">KDN34_03335</name>
</gene>
<dbReference type="Pfam" id="PF10987">
    <property type="entry name" value="DUF2806"/>
    <property type="match status" value="1"/>
</dbReference>
<name>A0ABX7YXV0_9GAMM</name>
<reference evidence="1 2" key="1">
    <citation type="submission" date="2021-04" db="EMBL/GenBank/DDBJ databases">
        <title>Novel species identification of genus Shewanella.</title>
        <authorList>
            <person name="Liu G."/>
        </authorList>
    </citation>
    <scope>NUCLEOTIDE SEQUENCE [LARGE SCALE GENOMIC DNA]</scope>
    <source>
        <strain evidence="1 2">FJAT-54481</strain>
    </source>
</reference>
<protein>
    <submittedName>
        <fullName evidence="1">TIGR03899 family protein</fullName>
    </submittedName>
</protein>
<dbReference type="EMBL" id="CP073587">
    <property type="protein sequence ID" value="QUN07510.1"/>
    <property type="molecule type" value="Genomic_DNA"/>
</dbReference>
<evidence type="ECO:0000313" key="2">
    <source>
        <dbReference type="Proteomes" id="UP000679575"/>
    </source>
</evidence>
<evidence type="ECO:0000313" key="1">
    <source>
        <dbReference type="EMBL" id="QUN07510.1"/>
    </source>
</evidence>
<sequence>MADPHELNESSPIESAQEMSARKKVLRLGRLLGLASDNDYHPANATLSQRAVFRQKLQQQQYQQNLENIYAMTLSYSSSDVTGAELDSDWVHQFFQLAEQIHNRKMQDLWARILASETVNPGNFSLRTLTTLKQLTLREAQLLEKALGMMIKINNENRGKLLSSYRISGGFGQYFRKHPAVNLGLSQFGLPYSSLLTLMDAGILHKSEFETGLLPAKQALVLQLPHQQQLTLTPKSNHLLFGYYRLTAVGEELAHLVAPREDVAYVSALKTLLQKDFTATA</sequence>
<dbReference type="Proteomes" id="UP000679575">
    <property type="component" value="Chromosome"/>
</dbReference>
<keyword evidence="2" id="KW-1185">Reference proteome</keyword>
<dbReference type="NCBIfam" id="TIGR03899">
    <property type="entry name" value="TIGR03899 family protein"/>
    <property type="match status" value="1"/>
</dbReference>
<organism evidence="1 2">
    <name type="scientific">Shewanella yunxiaonensis</name>
    <dbReference type="NCBI Taxonomy" id="2829809"/>
    <lineage>
        <taxon>Bacteria</taxon>
        <taxon>Pseudomonadati</taxon>
        <taxon>Pseudomonadota</taxon>
        <taxon>Gammaproteobacteria</taxon>
        <taxon>Alteromonadales</taxon>
        <taxon>Shewanellaceae</taxon>
        <taxon>Shewanella</taxon>
    </lineage>
</organism>